<proteinExistence type="inferred from homology"/>
<evidence type="ECO:0000313" key="6">
    <source>
        <dbReference type="Proteomes" id="UP000323225"/>
    </source>
</evidence>
<dbReference type="EC" id="3.1.1.29" evidence="1"/>
<dbReference type="InterPro" id="IPR002833">
    <property type="entry name" value="PTH2"/>
</dbReference>
<evidence type="ECO:0000256" key="4">
    <source>
        <dbReference type="ARBA" id="ARBA00048707"/>
    </source>
</evidence>
<sequence length="241" mass="27114">MFTIYIRKDLGMTRGKMLSQVSHAAMKYTLSLFEQNGGVLTTSLSTIEKLNHVLTHIDNVLNIQFVKSEEELINVSNASSNHSVSILDNGLTQFNGVKSLTCALVNTDLSLPTIRTPEYGKKESDHKQVLVFYSNERLNKTIQIRSAIKMAIATILAHLSHCSIDLESEKNRDLQIWLDDCFKKVTLKTKSIDVLMNLKEQSESRGLLCVEDIDTYSTISLAIGPGSNRMYHELTDKLTLY</sequence>
<dbReference type="GO" id="GO:0004045">
    <property type="term" value="F:peptidyl-tRNA hydrolase activity"/>
    <property type="evidence" value="ECO:0007669"/>
    <property type="project" value="UniProtKB-EC"/>
</dbReference>
<comment type="caution">
    <text evidence="5">The sequence shown here is derived from an EMBL/GenBank/DDBJ whole genome shotgun (WGS) entry which is preliminary data.</text>
</comment>
<dbReference type="Gene3D" id="3.40.1490.10">
    <property type="entry name" value="Bit1"/>
    <property type="match status" value="2"/>
</dbReference>
<comment type="catalytic activity">
    <reaction evidence="4">
        <text>an N-acyl-L-alpha-aminoacyl-tRNA + H2O = an N-acyl-L-amino acid + a tRNA + H(+)</text>
        <dbReference type="Rhea" id="RHEA:54448"/>
        <dbReference type="Rhea" id="RHEA-COMP:10123"/>
        <dbReference type="Rhea" id="RHEA-COMP:13883"/>
        <dbReference type="ChEBI" id="CHEBI:15377"/>
        <dbReference type="ChEBI" id="CHEBI:15378"/>
        <dbReference type="ChEBI" id="CHEBI:59874"/>
        <dbReference type="ChEBI" id="CHEBI:78442"/>
        <dbReference type="ChEBI" id="CHEBI:138191"/>
        <dbReference type="EC" id="3.1.1.29"/>
    </reaction>
</comment>
<protein>
    <recommendedName>
        <fullName evidence="1">peptidyl-tRNA hydrolase</fullName>
        <ecNumber evidence="1">3.1.1.29</ecNumber>
    </recommendedName>
</protein>
<organism evidence="5 6">
    <name type="scientific">Vibrio cholerae</name>
    <dbReference type="NCBI Taxonomy" id="666"/>
    <lineage>
        <taxon>Bacteria</taxon>
        <taxon>Pseudomonadati</taxon>
        <taxon>Pseudomonadota</taxon>
        <taxon>Gammaproteobacteria</taxon>
        <taxon>Vibrionales</taxon>
        <taxon>Vibrionaceae</taxon>
        <taxon>Vibrio</taxon>
    </lineage>
</organism>
<gene>
    <name evidence="5" type="ORF">F0M16_16465</name>
</gene>
<dbReference type="GO" id="GO:0005829">
    <property type="term" value="C:cytosol"/>
    <property type="evidence" value="ECO:0007669"/>
    <property type="project" value="TreeGrafter"/>
</dbReference>
<dbReference type="PANTHER" id="PTHR12649">
    <property type="entry name" value="PEPTIDYL-TRNA HYDROLASE 2"/>
    <property type="match status" value="1"/>
</dbReference>
<dbReference type="EMBL" id="VUAA01000019">
    <property type="protein sequence ID" value="KAA1253668.1"/>
    <property type="molecule type" value="Genomic_DNA"/>
</dbReference>
<dbReference type="SUPFAM" id="SSF102462">
    <property type="entry name" value="Peptidyl-tRNA hydrolase II"/>
    <property type="match status" value="2"/>
</dbReference>
<evidence type="ECO:0000256" key="2">
    <source>
        <dbReference type="ARBA" id="ARBA00022801"/>
    </source>
</evidence>
<dbReference type="InterPro" id="IPR023476">
    <property type="entry name" value="Pep_tRNA_hydro_II_dom_sf"/>
</dbReference>
<comment type="similarity">
    <text evidence="3">Belongs to the PTH2 family.</text>
</comment>
<accession>A0A5B1BXX7</accession>
<dbReference type="Pfam" id="PF01981">
    <property type="entry name" value="PTH2"/>
    <property type="match status" value="2"/>
</dbReference>
<keyword evidence="2" id="KW-0378">Hydrolase</keyword>
<dbReference type="AlphaFoldDB" id="A0A5B1BXX7"/>
<reference evidence="5 6" key="1">
    <citation type="submission" date="2019-09" db="EMBL/GenBank/DDBJ databases">
        <authorList>
            <person name="Kritzky A."/>
            <person name="Schelkanova E.Y."/>
            <person name="Alkhova Z.V."/>
            <person name="Smirnova N.I."/>
        </authorList>
    </citation>
    <scope>NUCLEOTIDE SEQUENCE [LARGE SCALE GENOMIC DNA]</scope>
    <source>
        <strain evidence="5 6">M1526</strain>
    </source>
</reference>
<evidence type="ECO:0000256" key="1">
    <source>
        <dbReference type="ARBA" id="ARBA00013260"/>
    </source>
</evidence>
<dbReference type="PANTHER" id="PTHR12649:SF11">
    <property type="entry name" value="PEPTIDYL-TRNA HYDROLASE 2, MITOCHONDRIAL"/>
    <property type="match status" value="1"/>
</dbReference>
<dbReference type="Proteomes" id="UP000323225">
    <property type="component" value="Unassembled WGS sequence"/>
</dbReference>
<evidence type="ECO:0000256" key="3">
    <source>
        <dbReference type="ARBA" id="ARBA00038050"/>
    </source>
</evidence>
<name>A0A5B1BXX7_VIBCL</name>
<evidence type="ECO:0000313" key="5">
    <source>
        <dbReference type="EMBL" id="KAA1253668.1"/>
    </source>
</evidence>